<dbReference type="PANTHER" id="PTHR47505:SF1">
    <property type="entry name" value="DNA UTILIZATION PROTEIN YHGH"/>
    <property type="match status" value="1"/>
</dbReference>
<proteinExistence type="inferred from homology"/>
<dbReference type="SUPFAM" id="SSF53271">
    <property type="entry name" value="PRTase-like"/>
    <property type="match status" value="1"/>
</dbReference>
<dbReference type="InterPro" id="IPR051910">
    <property type="entry name" value="ComF/GntX_DNA_util-trans"/>
</dbReference>
<dbReference type="EMBL" id="CP031093">
    <property type="protein sequence ID" value="QCF27918.1"/>
    <property type="molecule type" value="Genomic_DNA"/>
</dbReference>
<gene>
    <name evidence="2" type="ORF">soil367_12065</name>
</gene>
<organism evidence="2 3">
    <name type="scientific">Hydrocarboniclastica marina</name>
    <dbReference type="NCBI Taxonomy" id="2259620"/>
    <lineage>
        <taxon>Bacteria</taxon>
        <taxon>Pseudomonadati</taxon>
        <taxon>Pseudomonadota</taxon>
        <taxon>Gammaproteobacteria</taxon>
        <taxon>Alteromonadales</taxon>
        <taxon>Alteromonadaceae</taxon>
        <taxon>Hydrocarboniclastica</taxon>
    </lineage>
</organism>
<evidence type="ECO:0000256" key="1">
    <source>
        <dbReference type="ARBA" id="ARBA00008007"/>
    </source>
</evidence>
<sequence>MVYTGRHSSQCPLCLAPAQAGRLCLACLRALPRMGFTCRTCALPLPFDAKACGRCQQNMPAFDRVVTACLYTFPVDTMIGRFKFQGQQAMARPLIALLGNDLKQCSDPKPDILLPCPMHPVRYRARGFNQAAIIAYELGRALQIPVDYQLCSRSAATRPQIRLDRKARLKNLAGAFVVNGRPPPHVAIVDDVVTTGATAQQLAKTLKAQGALTVSVWALARTPMR</sequence>
<keyword evidence="3" id="KW-1185">Reference proteome</keyword>
<name>A0A4P7XLF9_9ALTE</name>
<dbReference type="KEGG" id="hmi:soil367_12065"/>
<accession>A0A4P7XLF9</accession>
<dbReference type="PANTHER" id="PTHR47505">
    <property type="entry name" value="DNA UTILIZATION PROTEIN YHGH"/>
    <property type="match status" value="1"/>
</dbReference>
<comment type="similarity">
    <text evidence="1">Belongs to the ComF/GntX family.</text>
</comment>
<evidence type="ECO:0000313" key="3">
    <source>
        <dbReference type="Proteomes" id="UP000298049"/>
    </source>
</evidence>
<reference evidence="2 3" key="1">
    <citation type="submission" date="2018-07" db="EMBL/GenBank/DDBJ databases">
        <title>Marsedoiliclastica nanhaica gen. nov. sp. nov., a novel marine hydrocarbonoclastic bacterium isolated from an in-situ enriched hydrocarbon-degrading consortium in deep-sea sediment.</title>
        <authorList>
            <person name="Dong C."/>
            <person name="Ma T."/>
            <person name="Liu R."/>
            <person name="Shao Z."/>
        </authorList>
    </citation>
    <scope>NUCLEOTIDE SEQUENCE [LARGE SCALE GENOMIC DNA]</scope>
    <source>
        <strain evidence="3">soil36-7</strain>
    </source>
</reference>
<dbReference type="Gene3D" id="3.40.50.2020">
    <property type="match status" value="1"/>
</dbReference>
<dbReference type="CDD" id="cd06223">
    <property type="entry name" value="PRTases_typeI"/>
    <property type="match status" value="1"/>
</dbReference>
<dbReference type="AlphaFoldDB" id="A0A4P7XLF9"/>
<dbReference type="InterPro" id="IPR029057">
    <property type="entry name" value="PRTase-like"/>
</dbReference>
<dbReference type="InterPro" id="IPR000836">
    <property type="entry name" value="PRTase_dom"/>
</dbReference>
<dbReference type="OrthoDB" id="9793412at2"/>
<evidence type="ECO:0000313" key="2">
    <source>
        <dbReference type="EMBL" id="QCF27918.1"/>
    </source>
</evidence>
<dbReference type="Proteomes" id="UP000298049">
    <property type="component" value="Chromosome"/>
</dbReference>
<protein>
    <submittedName>
        <fullName evidence="2">ComF family protein</fullName>
    </submittedName>
</protein>